<dbReference type="SFLD" id="SFLDS00003">
    <property type="entry name" value="Haloacid_Dehalogenase"/>
    <property type="match status" value="1"/>
</dbReference>
<comment type="caution">
    <text evidence="1">The sequence shown here is derived from an EMBL/GenBank/DDBJ whole genome shotgun (WGS) entry which is preliminary data.</text>
</comment>
<dbReference type="Gene3D" id="3.40.50.1000">
    <property type="entry name" value="HAD superfamily/HAD-like"/>
    <property type="match status" value="1"/>
</dbReference>
<dbReference type="SFLD" id="SFLDG01129">
    <property type="entry name" value="C1.5:_HAD__Beta-PGM__Phosphata"/>
    <property type="match status" value="1"/>
</dbReference>
<dbReference type="InterPro" id="IPR051806">
    <property type="entry name" value="HAD-like_SPP"/>
</dbReference>
<dbReference type="InterPro" id="IPR006439">
    <property type="entry name" value="HAD-SF_hydro_IA"/>
</dbReference>
<evidence type="ECO:0000313" key="1">
    <source>
        <dbReference type="EMBL" id="MBE7366005.1"/>
    </source>
</evidence>
<accession>A0ABR9RXP9</accession>
<dbReference type="InterPro" id="IPR023214">
    <property type="entry name" value="HAD_sf"/>
</dbReference>
<dbReference type="NCBIfam" id="TIGR01509">
    <property type="entry name" value="HAD-SF-IA-v3"/>
    <property type="match status" value="1"/>
</dbReference>
<dbReference type="PANTHER" id="PTHR43481">
    <property type="entry name" value="FRUCTOSE-1-PHOSPHATE PHOSPHATASE"/>
    <property type="match status" value="1"/>
</dbReference>
<protein>
    <submittedName>
        <fullName evidence="1">HAD family phosphatase</fullName>
    </submittedName>
</protein>
<evidence type="ECO:0000313" key="2">
    <source>
        <dbReference type="Proteomes" id="UP000806285"/>
    </source>
</evidence>
<name>A0ABR9RXP9_9BURK</name>
<dbReference type="RefSeq" id="WP_193674652.1">
    <property type="nucleotide sequence ID" value="NZ_JADDIV010000001.1"/>
</dbReference>
<proteinExistence type="predicted"/>
<dbReference type="InterPro" id="IPR036412">
    <property type="entry name" value="HAD-like_sf"/>
</dbReference>
<keyword evidence="2" id="KW-1185">Reference proteome</keyword>
<dbReference type="PANTHER" id="PTHR43481:SF4">
    <property type="entry name" value="GLYCEROL-1-PHOSPHATE PHOSPHOHYDROLASE 1-RELATED"/>
    <property type="match status" value="1"/>
</dbReference>
<sequence>MAQATRALLFDMDGTMVDSMPAHARSWEVFTRRHNIAMPIEEVLRKTTGRTGVECIRVLMGDDVPDDEAVALINEKEALYRDFFGEDFREVPGFTEFARRAAQRRLRLAVATAGDRNNIGFVLRRLMLATPPDAIVGGDEGIAGKPAPDLFLEAARRVTSIPAECIVFEDAPFGIEAARRAGMRAVAICTTHDPDELAGPHVIAQVRDYEELMNSNFLESLHA</sequence>
<dbReference type="Proteomes" id="UP000806285">
    <property type="component" value="Unassembled WGS sequence"/>
</dbReference>
<dbReference type="InterPro" id="IPR023198">
    <property type="entry name" value="PGP-like_dom2"/>
</dbReference>
<reference evidence="1 2" key="1">
    <citation type="submission" date="2020-10" db="EMBL/GenBank/DDBJ databases">
        <title>Ramlibacter sp. HM2 16S ribosomal RNA gene Genome sequencing and assembly.</title>
        <authorList>
            <person name="Kang M."/>
        </authorList>
    </citation>
    <scope>NUCLEOTIDE SEQUENCE [LARGE SCALE GENOMIC DNA]</scope>
    <source>
        <strain evidence="1 2">HM2</strain>
    </source>
</reference>
<dbReference type="SFLD" id="SFLDG01135">
    <property type="entry name" value="C1.5.6:_HAD__Beta-PGM__Phospha"/>
    <property type="match status" value="1"/>
</dbReference>
<organism evidence="1 2">
    <name type="scientific">Ramlibacter pallidus</name>
    <dbReference type="NCBI Taxonomy" id="2780087"/>
    <lineage>
        <taxon>Bacteria</taxon>
        <taxon>Pseudomonadati</taxon>
        <taxon>Pseudomonadota</taxon>
        <taxon>Betaproteobacteria</taxon>
        <taxon>Burkholderiales</taxon>
        <taxon>Comamonadaceae</taxon>
        <taxon>Ramlibacter</taxon>
    </lineage>
</organism>
<dbReference type="SUPFAM" id="SSF56784">
    <property type="entry name" value="HAD-like"/>
    <property type="match status" value="1"/>
</dbReference>
<dbReference type="EMBL" id="JADDIV010000001">
    <property type="protein sequence ID" value="MBE7366005.1"/>
    <property type="molecule type" value="Genomic_DNA"/>
</dbReference>
<gene>
    <name evidence="1" type="ORF">IM787_00360</name>
</gene>
<dbReference type="Pfam" id="PF00702">
    <property type="entry name" value="Hydrolase"/>
    <property type="match status" value="1"/>
</dbReference>
<dbReference type="Gene3D" id="1.10.150.240">
    <property type="entry name" value="Putative phosphatase, domain 2"/>
    <property type="match status" value="1"/>
</dbReference>